<protein>
    <submittedName>
        <fullName evidence="7">LysR family hydrogen peroxide-inducible transcriptional activator</fullName>
    </submittedName>
</protein>
<evidence type="ECO:0000313" key="7">
    <source>
        <dbReference type="EMBL" id="PZX53163.1"/>
    </source>
</evidence>
<evidence type="ECO:0000313" key="8">
    <source>
        <dbReference type="Proteomes" id="UP000248882"/>
    </source>
</evidence>
<dbReference type="CDD" id="cd08411">
    <property type="entry name" value="PBP2_OxyR"/>
    <property type="match status" value="1"/>
</dbReference>
<organism evidence="7 8">
    <name type="scientific">Algoriphagus chordae</name>
    <dbReference type="NCBI Taxonomy" id="237019"/>
    <lineage>
        <taxon>Bacteria</taxon>
        <taxon>Pseudomonadati</taxon>
        <taxon>Bacteroidota</taxon>
        <taxon>Cytophagia</taxon>
        <taxon>Cytophagales</taxon>
        <taxon>Cyclobacteriaceae</taxon>
        <taxon>Algoriphagus</taxon>
    </lineage>
</organism>
<dbReference type="Pfam" id="PF03466">
    <property type="entry name" value="LysR_substrate"/>
    <property type="match status" value="1"/>
</dbReference>
<dbReference type="GO" id="GO:0003700">
    <property type="term" value="F:DNA-binding transcription factor activity"/>
    <property type="evidence" value="ECO:0007669"/>
    <property type="project" value="InterPro"/>
</dbReference>
<evidence type="ECO:0000259" key="6">
    <source>
        <dbReference type="PROSITE" id="PS50931"/>
    </source>
</evidence>
<dbReference type="InterPro" id="IPR036388">
    <property type="entry name" value="WH-like_DNA-bd_sf"/>
</dbReference>
<dbReference type="InterPro" id="IPR000847">
    <property type="entry name" value="LysR_HTH_N"/>
</dbReference>
<dbReference type="PROSITE" id="PS50931">
    <property type="entry name" value="HTH_LYSR"/>
    <property type="match status" value="1"/>
</dbReference>
<dbReference type="Pfam" id="PF00126">
    <property type="entry name" value="HTH_1"/>
    <property type="match status" value="1"/>
</dbReference>
<accession>A0A2W7QX61</accession>
<evidence type="ECO:0000256" key="5">
    <source>
        <dbReference type="ARBA" id="ARBA00023163"/>
    </source>
</evidence>
<dbReference type="PANTHER" id="PTHR30346:SF26">
    <property type="entry name" value="HYDROGEN PEROXIDE-INDUCIBLE GENES ACTIVATOR"/>
    <property type="match status" value="1"/>
</dbReference>
<proteinExistence type="inferred from homology"/>
<dbReference type="AlphaFoldDB" id="A0A2W7QX61"/>
<keyword evidence="8" id="KW-1185">Reference proteome</keyword>
<reference evidence="7 8" key="1">
    <citation type="submission" date="2018-06" db="EMBL/GenBank/DDBJ databases">
        <title>Genomic Encyclopedia of Archaeal and Bacterial Type Strains, Phase II (KMG-II): from individual species to whole genera.</title>
        <authorList>
            <person name="Goeker M."/>
        </authorList>
    </citation>
    <scope>NUCLEOTIDE SEQUENCE [LARGE SCALE GENOMIC DNA]</scope>
    <source>
        <strain evidence="7 8">DSM 19830</strain>
    </source>
</reference>
<keyword evidence="4" id="KW-0010">Activator</keyword>
<dbReference type="Gene3D" id="3.40.190.10">
    <property type="entry name" value="Periplasmic binding protein-like II"/>
    <property type="match status" value="2"/>
</dbReference>
<dbReference type="Gene3D" id="1.10.10.10">
    <property type="entry name" value="Winged helix-like DNA-binding domain superfamily/Winged helix DNA-binding domain"/>
    <property type="match status" value="1"/>
</dbReference>
<dbReference type="GO" id="GO:0032993">
    <property type="term" value="C:protein-DNA complex"/>
    <property type="evidence" value="ECO:0007669"/>
    <property type="project" value="TreeGrafter"/>
</dbReference>
<dbReference type="GO" id="GO:0003677">
    <property type="term" value="F:DNA binding"/>
    <property type="evidence" value="ECO:0007669"/>
    <property type="project" value="UniProtKB-KW"/>
</dbReference>
<evidence type="ECO:0000256" key="1">
    <source>
        <dbReference type="ARBA" id="ARBA00009437"/>
    </source>
</evidence>
<keyword evidence="3" id="KW-0238">DNA-binding</keyword>
<keyword evidence="2" id="KW-0805">Transcription regulation</keyword>
<gene>
    <name evidence="7" type="ORF">LV85_01578</name>
</gene>
<dbReference type="PRINTS" id="PR00039">
    <property type="entry name" value="HTHLYSR"/>
</dbReference>
<name>A0A2W7QX61_9BACT</name>
<comment type="caution">
    <text evidence="7">The sequence shown here is derived from an EMBL/GenBank/DDBJ whole genome shotgun (WGS) entry which is preliminary data.</text>
</comment>
<dbReference type="FunFam" id="1.10.10.10:FF:000001">
    <property type="entry name" value="LysR family transcriptional regulator"/>
    <property type="match status" value="1"/>
</dbReference>
<dbReference type="SUPFAM" id="SSF53850">
    <property type="entry name" value="Periplasmic binding protein-like II"/>
    <property type="match status" value="1"/>
</dbReference>
<dbReference type="PANTHER" id="PTHR30346">
    <property type="entry name" value="TRANSCRIPTIONAL DUAL REGULATOR HCAR-RELATED"/>
    <property type="match status" value="1"/>
</dbReference>
<evidence type="ECO:0000256" key="4">
    <source>
        <dbReference type="ARBA" id="ARBA00023159"/>
    </source>
</evidence>
<dbReference type="Proteomes" id="UP000248882">
    <property type="component" value="Unassembled WGS sequence"/>
</dbReference>
<comment type="similarity">
    <text evidence="1">Belongs to the LysR transcriptional regulatory family.</text>
</comment>
<evidence type="ECO:0000256" key="2">
    <source>
        <dbReference type="ARBA" id="ARBA00023015"/>
    </source>
</evidence>
<dbReference type="SUPFAM" id="SSF46785">
    <property type="entry name" value="Winged helix' DNA-binding domain"/>
    <property type="match status" value="1"/>
</dbReference>
<keyword evidence="5" id="KW-0804">Transcription</keyword>
<sequence>MNDRKIFQRLFDQKYLSLWIMEETLLGDFYFKLREAYLMTIQQLEYLIAVDKHRHFGQAAESCFVTQPTLSAQLSKLERDLGVILFDRSKMPVIPTMMGVKIIEQAKKVVSESRGIFELVADLKGDISGLIKLGIIPTLAPYLLHLFIRKFLEKYPKVKLEVQEMVTEDVVKKLKNDELDLGIIVTPYQDTGIVEKPMFYEKFFAYLSKDHPLLKEDVFHPEKVLQEDFWVLQQGHCFRDQVINLCDPSLSGPKNFHYESGSLEGLKNMVNRYKGVTLLPELATLELSDEEKTRLRPFEGVPPTREVSIILNRNFLKQKLVELLFKEISDSIPQEMSSKAHGKVVRFK</sequence>
<dbReference type="InterPro" id="IPR036390">
    <property type="entry name" value="WH_DNA-bd_sf"/>
</dbReference>
<feature type="domain" description="HTH lysR-type" evidence="6">
    <location>
        <begin position="39"/>
        <end position="96"/>
    </location>
</feature>
<evidence type="ECO:0000256" key="3">
    <source>
        <dbReference type="ARBA" id="ARBA00023125"/>
    </source>
</evidence>
<dbReference type="EMBL" id="QKZT01000006">
    <property type="protein sequence ID" value="PZX53163.1"/>
    <property type="molecule type" value="Genomic_DNA"/>
</dbReference>
<dbReference type="InterPro" id="IPR005119">
    <property type="entry name" value="LysR_subst-bd"/>
</dbReference>